<comment type="caution">
    <text evidence="1">The sequence shown here is derived from an EMBL/GenBank/DDBJ whole genome shotgun (WGS) entry which is preliminary data.</text>
</comment>
<name>A0A8H3BVU6_9AGAM</name>
<gene>
    <name evidence="1" type="ORF">RDB_LOCUS57392</name>
</gene>
<sequence length="168" mass="18761">MKAVGKKRGISQKSVMNGKSATKVAEIFGWDTFGPSSSGGAHRAEWLHRSAFSFGGLGFTGSNNSQNARNLIFGSVEANTLMMRHENTIKRIVRRLDKFQKIDGCHHGAHSFWECTGILTTTTYPLSVKLQKSIVRGDAQWLTKRLFLASRTLNELVEKEWLALKFTS</sequence>
<accession>A0A8H3BVU6</accession>
<dbReference type="AlphaFoldDB" id="A0A8H3BVU6"/>
<evidence type="ECO:0000313" key="2">
    <source>
        <dbReference type="Proteomes" id="UP000663850"/>
    </source>
</evidence>
<organism evidence="1 2">
    <name type="scientific">Rhizoctonia solani</name>
    <dbReference type="NCBI Taxonomy" id="456999"/>
    <lineage>
        <taxon>Eukaryota</taxon>
        <taxon>Fungi</taxon>
        <taxon>Dikarya</taxon>
        <taxon>Basidiomycota</taxon>
        <taxon>Agaricomycotina</taxon>
        <taxon>Agaricomycetes</taxon>
        <taxon>Cantharellales</taxon>
        <taxon>Ceratobasidiaceae</taxon>
        <taxon>Rhizoctonia</taxon>
    </lineage>
</organism>
<reference evidence="1" key="1">
    <citation type="submission" date="2021-01" db="EMBL/GenBank/DDBJ databases">
        <authorList>
            <person name="Kaushik A."/>
        </authorList>
    </citation>
    <scope>NUCLEOTIDE SEQUENCE</scope>
    <source>
        <strain evidence="1">Type strain: AG8-Rh-89/</strain>
    </source>
</reference>
<protein>
    <submittedName>
        <fullName evidence="1">Uncharacterized protein</fullName>
    </submittedName>
</protein>
<proteinExistence type="predicted"/>
<evidence type="ECO:0000313" key="1">
    <source>
        <dbReference type="EMBL" id="CAE6466773.1"/>
    </source>
</evidence>
<dbReference type="EMBL" id="CAJMWZ010002971">
    <property type="protein sequence ID" value="CAE6466773.1"/>
    <property type="molecule type" value="Genomic_DNA"/>
</dbReference>
<dbReference type="Proteomes" id="UP000663850">
    <property type="component" value="Unassembled WGS sequence"/>
</dbReference>